<sequence>MAERLVEQREEHATFAARLSALADALDGSAPESRCLPDAAGATDEDEHEDEETSPVPLPLAPSHDELALDEPTSEEDEEPKPRQLPAPSSSGFVTNLLLRKRPANAASRPQASQTLSGCPPPSSLETMD</sequence>
<dbReference type="Proteomes" id="UP001642464">
    <property type="component" value="Unassembled WGS sequence"/>
</dbReference>
<organism evidence="2 3">
    <name type="scientific">Durusdinium trenchii</name>
    <dbReference type="NCBI Taxonomy" id="1381693"/>
    <lineage>
        <taxon>Eukaryota</taxon>
        <taxon>Sar</taxon>
        <taxon>Alveolata</taxon>
        <taxon>Dinophyceae</taxon>
        <taxon>Suessiales</taxon>
        <taxon>Symbiodiniaceae</taxon>
        <taxon>Durusdinium</taxon>
    </lineage>
</organism>
<keyword evidence="3" id="KW-1185">Reference proteome</keyword>
<evidence type="ECO:0000256" key="1">
    <source>
        <dbReference type="SAM" id="MobiDB-lite"/>
    </source>
</evidence>
<feature type="compositionally biased region" description="Acidic residues" evidence="1">
    <location>
        <begin position="68"/>
        <end position="79"/>
    </location>
</feature>
<evidence type="ECO:0000313" key="3">
    <source>
        <dbReference type="Proteomes" id="UP001642464"/>
    </source>
</evidence>
<feature type="compositionally biased region" description="Polar residues" evidence="1">
    <location>
        <begin position="108"/>
        <end position="117"/>
    </location>
</feature>
<evidence type="ECO:0000313" key="2">
    <source>
        <dbReference type="EMBL" id="CAK9048369.1"/>
    </source>
</evidence>
<gene>
    <name evidence="2" type="ORF">SCF082_LOCUS26948</name>
</gene>
<feature type="compositionally biased region" description="Acidic residues" evidence="1">
    <location>
        <begin position="43"/>
        <end position="53"/>
    </location>
</feature>
<reference evidence="2 3" key="1">
    <citation type="submission" date="2024-02" db="EMBL/GenBank/DDBJ databases">
        <authorList>
            <person name="Chen Y."/>
            <person name="Shah S."/>
            <person name="Dougan E. K."/>
            <person name="Thang M."/>
            <person name="Chan C."/>
        </authorList>
    </citation>
    <scope>NUCLEOTIDE SEQUENCE [LARGE SCALE GENOMIC DNA]</scope>
</reference>
<protein>
    <submittedName>
        <fullName evidence="2">Uncharacterized protein</fullName>
    </submittedName>
</protein>
<dbReference type="EMBL" id="CAXAMM010020668">
    <property type="protein sequence ID" value="CAK9048369.1"/>
    <property type="molecule type" value="Genomic_DNA"/>
</dbReference>
<accession>A0ABP0ME23</accession>
<comment type="caution">
    <text evidence="2">The sequence shown here is derived from an EMBL/GenBank/DDBJ whole genome shotgun (WGS) entry which is preliminary data.</text>
</comment>
<feature type="region of interest" description="Disordered" evidence="1">
    <location>
        <begin position="26"/>
        <end position="129"/>
    </location>
</feature>
<name>A0ABP0ME23_9DINO</name>
<proteinExistence type="predicted"/>